<dbReference type="GO" id="GO:0000981">
    <property type="term" value="F:DNA-binding transcription factor activity, RNA polymerase II-specific"/>
    <property type="evidence" value="ECO:0007669"/>
    <property type="project" value="TreeGrafter"/>
</dbReference>
<dbReference type="InterPro" id="IPR007219">
    <property type="entry name" value="XnlR_reg_dom"/>
</dbReference>
<feature type="compositionally biased region" description="Basic residues" evidence="5">
    <location>
        <begin position="1"/>
        <end position="12"/>
    </location>
</feature>
<feature type="compositionally biased region" description="Basic and acidic residues" evidence="5">
    <location>
        <begin position="34"/>
        <end position="46"/>
    </location>
</feature>
<dbReference type="EMBL" id="ML742314">
    <property type="protein sequence ID" value="KAE8145769.1"/>
    <property type="molecule type" value="Genomic_DNA"/>
</dbReference>
<dbReference type="AlphaFoldDB" id="A0A5N6TI49"/>
<evidence type="ECO:0000313" key="7">
    <source>
        <dbReference type="EMBL" id="KAE8145769.1"/>
    </source>
</evidence>
<dbReference type="GO" id="GO:0000435">
    <property type="term" value="P:positive regulation of transcription from RNA polymerase II promoter by galactose"/>
    <property type="evidence" value="ECO:0007669"/>
    <property type="project" value="TreeGrafter"/>
</dbReference>
<reference evidence="7 8" key="1">
    <citation type="submission" date="2019-04" db="EMBL/GenBank/DDBJ databases">
        <title>Friends and foes A comparative genomics study of 23 Aspergillus species from section Flavi.</title>
        <authorList>
            <consortium name="DOE Joint Genome Institute"/>
            <person name="Kjaerbolling I."/>
            <person name="Vesth T."/>
            <person name="Frisvad J.C."/>
            <person name="Nybo J.L."/>
            <person name="Theobald S."/>
            <person name="Kildgaard S."/>
            <person name="Isbrandt T."/>
            <person name="Kuo A."/>
            <person name="Sato A."/>
            <person name="Lyhne E.K."/>
            <person name="Kogle M.E."/>
            <person name="Wiebenga A."/>
            <person name="Kun R.S."/>
            <person name="Lubbers R.J."/>
            <person name="Makela M.R."/>
            <person name="Barry K."/>
            <person name="Chovatia M."/>
            <person name="Clum A."/>
            <person name="Daum C."/>
            <person name="Haridas S."/>
            <person name="He G."/>
            <person name="LaButti K."/>
            <person name="Lipzen A."/>
            <person name="Mondo S."/>
            <person name="Riley R."/>
            <person name="Salamov A."/>
            <person name="Simmons B.A."/>
            <person name="Magnuson J.K."/>
            <person name="Henrissat B."/>
            <person name="Mortensen U.H."/>
            <person name="Larsen T.O."/>
            <person name="Devries R.P."/>
            <person name="Grigoriev I.V."/>
            <person name="Machida M."/>
            <person name="Baker S.E."/>
            <person name="Andersen M.R."/>
        </authorList>
    </citation>
    <scope>NUCLEOTIDE SEQUENCE [LARGE SCALE GENOMIC DNA]</scope>
    <source>
        <strain evidence="7 8">IBT 18842</strain>
    </source>
</reference>
<sequence length="666" mass="74056">MPPPSSRKRRRILSPALQSPTSLVAIDAQSPSRNLEDHHEPGRRNESFLNGNGLERPYLDNQVDLIDISSSQSDQSYHTATGLQELNFIPNGGTRQPSPVFQLQQAVRERTGRVKEETSRSNHRPLAEIPNFTTKAFPPPIHLSQGLADHLVSVYLQREYVNLPILDLLDFQSAYGTARSENDTGTGSSAFHGALNIIFSLSGLSTSSMADEEVIALFSHGQHLSKVGSGGTLRENVQSYLLQSQYLCNTGNPKSAWVLVGLTIRTAQVLGLHSKTPGQDTRGRRDRELTRRLWHSAMILERMIALQLGHPPQTSDPQKVPLPTHLDTDYIDYLSGERPDPSLERPSLIEFLTACARLYSQVEDILAWEDEVRIQPKTCAAKKLASFDFTIFLKVDSFLFDWQTSLPKFLCDGTASELWKDPIVSRQRNILRARYLYLRLRLYRPFMILGLMLTIQCNCRPGGRFHATIEDFASLSSPAVLGMVRDASVRSVVVALELVNLIQAHEDELDESGNGDCPRNLISPYWENIDYLYACGTVLLATRLCPYIEAHGDVTGSIKEGAVETRLSQVIGLLDRYHGMRLPSRLANVARACCTTLRNLSDTIRSSGMAGGATMALDRASRNRVLERTELGGPAISSNQRQTMDNAIGYYGWIESLPLDLTGALD</sequence>
<dbReference type="PANTHER" id="PTHR47424:SF3">
    <property type="entry name" value="REGULATORY PROTEIN GAL4"/>
    <property type="match status" value="1"/>
</dbReference>
<feature type="domain" description="Xylanolytic transcriptional activator regulatory" evidence="6">
    <location>
        <begin position="256"/>
        <end position="329"/>
    </location>
</feature>
<gene>
    <name evidence="7" type="ORF">BDV25DRAFT_144339</name>
</gene>
<evidence type="ECO:0000256" key="5">
    <source>
        <dbReference type="SAM" id="MobiDB-lite"/>
    </source>
</evidence>
<keyword evidence="8" id="KW-1185">Reference proteome</keyword>
<dbReference type="Pfam" id="PF04082">
    <property type="entry name" value="Fungal_trans"/>
    <property type="match status" value="1"/>
</dbReference>
<dbReference type="GO" id="GO:0008270">
    <property type="term" value="F:zinc ion binding"/>
    <property type="evidence" value="ECO:0007669"/>
    <property type="project" value="InterPro"/>
</dbReference>
<name>A0A5N6TI49_ASPAV</name>
<protein>
    <submittedName>
        <fullName evidence="7">Fungal-specific transcription factor domain-containing protein</fullName>
    </submittedName>
</protein>
<dbReference type="InterPro" id="IPR051127">
    <property type="entry name" value="Fungal_SecMet_Regulators"/>
</dbReference>
<accession>A0A5N6TI49</accession>
<evidence type="ECO:0000256" key="2">
    <source>
        <dbReference type="ARBA" id="ARBA00023125"/>
    </source>
</evidence>
<keyword evidence="1" id="KW-0805">Transcription regulation</keyword>
<dbReference type="Proteomes" id="UP000325780">
    <property type="component" value="Unassembled WGS sequence"/>
</dbReference>
<evidence type="ECO:0000256" key="3">
    <source>
        <dbReference type="ARBA" id="ARBA00023163"/>
    </source>
</evidence>
<dbReference type="GO" id="GO:0000978">
    <property type="term" value="F:RNA polymerase II cis-regulatory region sequence-specific DNA binding"/>
    <property type="evidence" value="ECO:0007669"/>
    <property type="project" value="TreeGrafter"/>
</dbReference>
<keyword evidence="4" id="KW-0539">Nucleus</keyword>
<dbReference type="CDD" id="cd12148">
    <property type="entry name" value="fungal_TF_MHR"/>
    <property type="match status" value="1"/>
</dbReference>
<feature type="region of interest" description="Disordered" evidence="5">
    <location>
        <begin position="1"/>
        <end position="55"/>
    </location>
</feature>
<keyword evidence="3" id="KW-0804">Transcription</keyword>
<dbReference type="GO" id="GO:0005634">
    <property type="term" value="C:nucleus"/>
    <property type="evidence" value="ECO:0007669"/>
    <property type="project" value="TreeGrafter"/>
</dbReference>
<evidence type="ECO:0000256" key="4">
    <source>
        <dbReference type="ARBA" id="ARBA00023242"/>
    </source>
</evidence>
<dbReference type="SMART" id="SM00906">
    <property type="entry name" value="Fungal_trans"/>
    <property type="match status" value="1"/>
</dbReference>
<organism evidence="7 8">
    <name type="scientific">Aspergillus avenaceus</name>
    <dbReference type="NCBI Taxonomy" id="36643"/>
    <lineage>
        <taxon>Eukaryota</taxon>
        <taxon>Fungi</taxon>
        <taxon>Dikarya</taxon>
        <taxon>Ascomycota</taxon>
        <taxon>Pezizomycotina</taxon>
        <taxon>Eurotiomycetes</taxon>
        <taxon>Eurotiomycetidae</taxon>
        <taxon>Eurotiales</taxon>
        <taxon>Aspergillaceae</taxon>
        <taxon>Aspergillus</taxon>
        <taxon>Aspergillus subgen. Circumdati</taxon>
    </lineage>
</organism>
<evidence type="ECO:0000259" key="6">
    <source>
        <dbReference type="SMART" id="SM00906"/>
    </source>
</evidence>
<proteinExistence type="predicted"/>
<dbReference type="PANTHER" id="PTHR47424">
    <property type="entry name" value="REGULATORY PROTEIN GAL4"/>
    <property type="match status" value="1"/>
</dbReference>
<dbReference type="GO" id="GO:0006351">
    <property type="term" value="P:DNA-templated transcription"/>
    <property type="evidence" value="ECO:0007669"/>
    <property type="project" value="InterPro"/>
</dbReference>
<dbReference type="OrthoDB" id="424974at2759"/>
<evidence type="ECO:0000256" key="1">
    <source>
        <dbReference type="ARBA" id="ARBA00023015"/>
    </source>
</evidence>
<evidence type="ECO:0000313" key="8">
    <source>
        <dbReference type="Proteomes" id="UP000325780"/>
    </source>
</evidence>
<keyword evidence="2" id="KW-0238">DNA-binding</keyword>